<evidence type="ECO:0000313" key="3">
    <source>
        <dbReference type="Proteomes" id="UP001219525"/>
    </source>
</evidence>
<dbReference type="SUPFAM" id="SSF48452">
    <property type="entry name" value="TPR-like"/>
    <property type="match status" value="1"/>
</dbReference>
<accession>A0AAD6YH50</accession>
<keyword evidence="3" id="KW-1185">Reference proteome</keyword>
<name>A0AAD6YH50_9AGAR</name>
<dbReference type="AlphaFoldDB" id="A0AAD6YH50"/>
<evidence type="ECO:0000313" key="2">
    <source>
        <dbReference type="EMBL" id="KAJ7213420.1"/>
    </source>
</evidence>
<dbReference type="InterPro" id="IPR011990">
    <property type="entry name" value="TPR-like_helical_dom_sf"/>
</dbReference>
<feature type="domain" description="CHAT" evidence="1">
    <location>
        <begin position="909"/>
        <end position="1186"/>
    </location>
</feature>
<dbReference type="InterPro" id="IPR024983">
    <property type="entry name" value="CHAT_dom"/>
</dbReference>
<evidence type="ECO:0000259" key="1">
    <source>
        <dbReference type="Pfam" id="PF12770"/>
    </source>
</evidence>
<proteinExistence type="predicted"/>
<dbReference type="Pfam" id="PF12770">
    <property type="entry name" value="CHAT"/>
    <property type="match status" value="1"/>
</dbReference>
<dbReference type="EMBL" id="JARJCW010000021">
    <property type="protein sequence ID" value="KAJ7213420.1"/>
    <property type="molecule type" value="Genomic_DNA"/>
</dbReference>
<dbReference type="PANTHER" id="PTHR19959:SF119">
    <property type="entry name" value="FUNGAL LIPASE-LIKE DOMAIN-CONTAINING PROTEIN"/>
    <property type="match status" value="1"/>
</dbReference>
<gene>
    <name evidence="2" type="ORF">GGX14DRAFT_360830</name>
</gene>
<protein>
    <submittedName>
        <fullName evidence="2">TPR-like protein</fullName>
    </submittedName>
</protein>
<organism evidence="2 3">
    <name type="scientific">Mycena pura</name>
    <dbReference type="NCBI Taxonomy" id="153505"/>
    <lineage>
        <taxon>Eukaryota</taxon>
        <taxon>Fungi</taxon>
        <taxon>Dikarya</taxon>
        <taxon>Basidiomycota</taxon>
        <taxon>Agaricomycotina</taxon>
        <taxon>Agaricomycetes</taxon>
        <taxon>Agaricomycetidae</taxon>
        <taxon>Agaricales</taxon>
        <taxon>Marasmiineae</taxon>
        <taxon>Mycenaceae</taxon>
        <taxon>Mycena</taxon>
    </lineage>
</organism>
<dbReference type="Gene3D" id="1.25.40.10">
    <property type="entry name" value="Tetratricopeptide repeat domain"/>
    <property type="match status" value="2"/>
</dbReference>
<comment type="caution">
    <text evidence="2">The sequence shown here is derived from an EMBL/GenBank/DDBJ whole genome shotgun (WGS) entry which is preliminary data.</text>
</comment>
<dbReference type="Proteomes" id="UP001219525">
    <property type="component" value="Unassembled WGS sequence"/>
</dbReference>
<reference evidence="2" key="1">
    <citation type="submission" date="2023-03" db="EMBL/GenBank/DDBJ databases">
        <title>Massive genome expansion in bonnet fungi (Mycena s.s.) driven by repeated elements and novel gene families across ecological guilds.</title>
        <authorList>
            <consortium name="Lawrence Berkeley National Laboratory"/>
            <person name="Harder C.B."/>
            <person name="Miyauchi S."/>
            <person name="Viragh M."/>
            <person name="Kuo A."/>
            <person name="Thoen E."/>
            <person name="Andreopoulos B."/>
            <person name="Lu D."/>
            <person name="Skrede I."/>
            <person name="Drula E."/>
            <person name="Henrissat B."/>
            <person name="Morin E."/>
            <person name="Kohler A."/>
            <person name="Barry K."/>
            <person name="LaButti K."/>
            <person name="Morin E."/>
            <person name="Salamov A."/>
            <person name="Lipzen A."/>
            <person name="Mereny Z."/>
            <person name="Hegedus B."/>
            <person name="Baldrian P."/>
            <person name="Stursova M."/>
            <person name="Weitz H."/>
            <person name="Taylor A."/>
            <person name="Grigoriev I.V."/>
            <person name="Nagy L.G."/>
            <person name="Martin F."/>
            <person name="Kauserud H."/>
        </authorList>
    </citation>
    <scope>NUCLEOTIDE SEQUENCE</scope>
    <source>
        <strain evidence="2">9144</strain>
    </source>
</reference>
<sequence length="1187" mass="130600">MDALQLRVMHERILLCNHSNDKRARLLNILGDIFLQSYKGSGTVNDLNQALCAYNDAVRDDPGSAICVTDLGMTFLHRFERFGSLQDVHRSVEMLKDAVQLTPDGHPDKPSLLNNLGNSLSRRFQWLGDLNDINKSVLMFEDAVKLTPDGHPDRPSWFNNLGTSLFRRFERLGDLSDINRSVLMVENAVKLSPDGYPDKPSFLNSLGSSHSRRFERLGDLNDINKSVLMFEDAVKLTPDGHPVKPSRLSNLGTSLFRRFERLGDLSDINRSVLMVEDAVKLTPDGHPEKPSFLNSLGSSLSCRFKQLGNLNDINKSVLMFEDAVKLTPDGRPNKPSRLINLGNALSSRFQRLGDLSDINKSVLMFGDAVKLTPDGHPVKPSMLSNFGSSLFRRFEGLGDLNDINRSVVIVEDAVKLTPDGHPDKPSFLDTLGNSLLARFERIGDLNDINKSISMQEAAVKLTPNDHPNKPSLLNNLGNSLSRRFERLGDLSDINKSVLMVEDAVKLTPDGHPDKPSFLNSLGSSLFHRFEQLGDLNDINKSVLLKEDAVKLTPDGHHDKPSLLHNLGTSLLHRFKQLGDLSDINTSVLMFVNAVKLTPDGHPAKPASLTNLGISLSHRFEQLYDPQDSQELLCAYSSAACSTTGPAKIRFIAAKRWAKHAHIHQDSSMVHAYTTAIGLLPELAWLGLSITDRHHLLSQAGQVVRDAASAAIAVRNCQKAVEWLDQGRSVIWGQILRLRTPVDELRKSHPDLADELVSLSILLETAGTWSNPVDNAIKPQPLESIANQAHAFSLKRINILKKIRELPGFERFLFPKPISELSLAAKKGPVAIVNVSDHGCDALILVPGHADEVIHVPLTDFTIHKAQALATALASIVGTTGRSARLGFRERDRAPDDIISNILSELWFGIVCPVLNALASTTPASQDLGRIWWCPTGPLAFLPIHAAGLYGEEHAFGSKLSDIRISSYTPSLTALIEGFRPHSELQTELQLLAVTQPSAEKQSYIPGTRDEIKCIKQQAEGRFPVLWLDQDMATKGDVQKGMKESRWVHFACHGVQNTSPTESALLLAGSSQLTVSDIIQLNLPNADLAFLSACQTATGSTKLQDESIHLTAGMLLAGYRGVIGTMWSIGDNVAPQVAGDVYAHLLKESPPDPTRAAEALHLAVQRLREQLGEQKSFFHWVPFIHFGA</sequence>
<dbReference type="PANTHER" id="PTHR19959">
    <property type="entry name" value="KINESIN LIGHT CHAIN"/>
    <property type="match status" value="1"/>
</dbReference>